<dbReference type="Proteomes" id="UP000255518">
    <property type="component" value="Unassembled WGS sequence"/>
</dbReference>
<evidence type="ECO:0000313" key="1">
    <source>
        <dbReference type="EMBL" id="STT00310.1"/>
    </source>
</evidence>
<organism evidence="1 2">
    <name type="scientific">Klebsiella pneumoniae</name>
    <dbReference type="NCBI Taxonomy" id="573"/>
    <lineage>
        <taxon>Bacteria</taxon>
        <taxon>Pseudomonadati</taxon>
        <taxon>Pseudomonadota</taxon>
        <taxon>Gammaproteobacteria</taxon>
        <taxon>Enterobacterales</taxon>
        <taxon>Enterobacteriaceae</taxon>
        <taxon>Klebsiella/Raoultella group</taxon>
        <taxon>Klebsiella</taxon>
        <taxon>Klebsiella pneumoniae complex</taxon>
    </lineage>
</organism>
<proteinExistence type="predicted"/>
<name>A0A377USW0_KLEPN</name>
<protein>
    <submittedName>
        <fullName evidence="1">Uncharacterized protein</fullName>
    </submittedName>
</protein>
<accession>A0A377USW0</accession>
<gene>
    <name evidence="1" type="ORF">NCTC13443_00560</name>
</gene>
<dbReference type="EMBL" id="UGKT01000001">
    <property type="protein sequence ID" value="STT00310.1"/>
    <property type="molecule type" value="Genomic_DNA"/>
</dbReference>
<sequence length="110" mass="12140">MPFGVPHQAINVHKRQQPGIQLERLGFAAFPRMTNANLESVIQRDRPISENVIHGVLADRILTAIDIAAIQRQPGEVYAVDINILPHIHIVNADAKRQRQDVAALSGLIA</sequence>
<evidence type="ECO:0000313" key="2">
    <source>
        <dbReference type="Proteomes" id="UP000255518"/>
    </source>
</evidence>
<reference evidence="1 2" key="1">
    <citation type="submission" date="2018-06" db="EMBL/GenBank/DDBJ databases">
        <authorList>
            <consortium name="Pathogen Informatics"/>
            <person name="Doyle S."/>
        </authorList>
    </citation>
    <scope>NUCLEOTIDE SEQUENCE [LARGE SCALE GENOMIC DNA]</scope>
    <source>
        <strain evidence="1 2">NCTC13443</strain>
    </source>
</reference>
<dbReference type="AlphaFoldDB" id="A0A377USW0"/>